<evidence type="ECO:0000313" key="3">
    <source>
        <dbReference type="Proteomes" id="UP001054857"/>
    </source>
</evidence>
<gene>
    <name evidence="2" type="ORF">Agub_g4754</name>
</gene>
<organism evidence="2 3">
    <name type="scientific">Astrephomene gubernaculifera</name>
    <dbReference type="NCBI Taxonomy" id="47775"/>
    <lineage>
        <taxon>Eukaryota</taxon>
        <taxon>Viridiplantae</taxon>
        <taxon>Chlorophyta</taxon>
        <taxon>core chlorophytes</taxon>
        <taxon>Chlorophyceae</taxon>
        <taxon>CS clade</taxon>
        <taxon>Chlamydomonadales</taxon>
        <taxon>Astrephomenaceae</taxon>
        <taxon>Astrephomene</taxon>
    </lineage>
</organism>
<name>A0AAD3DKQ0_9CHLO</name>
<reference evidence="2 3" key="1">
    <citation type="journal article" date="2021" name="Sci. Rep.">
        <title>Genome sequencing of the multicellular alga Astrephomene provides insights into convergent evolution of germ-soma differentiation.</title>
        <authorList>
            <person name="Yamashita S."/>
            <person name="Yamamoto K."/>
            <person name="Matsuzaki R."/>
            <person name="Suzuki S."/>
            <person name="Yamaguchi H."/>
            <person name="Hirooka S."/>
            <person name="Minakuchi Y."/>
            <person name="Miyagishima S."/>
            <person name="Kawachi M."/>
            <person name="Toyoda A."/>
            <person name="Nozaki H."/>
        </authorList>
    </citation>
    <scope>NUCLEOTIDE SEQUENCE [LARGE SCALE GENOMIC DNA]</scope>
    <source>
        <strain evidence="2 3">NIES-4017</strain>
    </source>
</reference>
<feature type="region of interest" description="Disordered" evidence="1">
    <location>
        <begin position="158"/>
        <end position="183"/>
    </location>
</feature>
<dbReference type="EMBL" id="BMAR01000006">
    <property type="protein sequence ID" value="GFR43649.1"/>
    <property type="molecule type" value="Genomic_DNA"/>
</dbReference>
<protein>
    <submittedName>
        <fullName evidence="2">Uncharacterized protein</fullName>
    </submittedName>
</protein>
<keyword evidence="3" id="KW-1185">Reference proteome</keyword>
<evidence type="ECO:0000256" key="1">
    <source>
        <dbReference type="SAM" id="MobiDB-lite"/>
    </source>
</evidence>
<sequence length="219" mass="21864">MEAGCCIGGGNGCYGGGGSGGEGGSWGRWATELVRRFCWAVWLQGRPNPFRPFLDCGGLEDEDLKKFVRALVAVYGSVPFRTTLIQDKRMQKLKAAADLQEIKKSFRVIRKDKQQHGQQSGAGAAAVAAEGAAAVAAEGAAAGAAAGAAEGAVAGAAEGAAGGSGESTSSSGGSDAGGGAANGAAHVVDMEELMERVLRRVLDERGVRAGGAPSPAGSA</sequence>
<accession>A0AAD3DKQ0</accession>
<comment type="caution">
    <text evidence="2">The sequence shown here is derived from an EMBL/GenBank/DDBJ whole genome shotgun (WGS) entry which is preliminary data.</text>
</comment>
<dbReference type="AlphaFoldDB" id="A0AAD3DKQ0"/>
<evidence type="ECO:0000313" key="2">
    <source>
        <dbReference type="EMBL" id="GFR43649.1"/>
    </source>
</evidence>
<proteinExistence type="predicted"/>
<dbReference type="Proteomes" id="UP001054857">
    <property type="component" value="Unassembled WGS sequence"/>
</dbReference>